<keyword evidence="6" id="KW-0442">Lipid degradation</keyword>
<evidence type="ECO:0000313" key="9">
    <source>
        <dbReference type="Proteomes" id="UP001177140"/>
    </source>
</evidence>
<sequence length="121" mass="13648">MDDAVMLFNTKLKALLWELNSNLAGSKFVYADIYHIALDLINNYQSYGFENNDSACCRGLGTYGGLGLCRPSSEVCSDRTKYIFWDLGLPSEAVKLLVSNRLLDSDSKDIYPMNIRQLYNS</sequence>
<evidence type="ECO:0000256" key="5">
    <source>
        <dbReference type="ARBA" id="ARBA00022801"/>
    </source>
</evidence>
<dbReference type="GO" id="GO:0016042">
    <property type="term" value="P:lipid catabolic process"/>
    <property type="evidence" value="ECO:0007669"/>
    <property type="project" value="UniProtKB-KW"/>
</dbReference>
<protein>
    <submittedName>
        <fullName evidence="8">Uncharacterized protein</fullName>
    </submittedName>
</protein>
<evidence type="ECO:0000313" key="8">
    <source>
        <dbReference type="EMBL" id="MCL7033684.1"/>
    </source>
</evidence>
<evidence type="ECO:0000256" key="7">
    <source>
        <dbReference type="ARBA" id="ARBA00023098"/>
    </source>
</evidence>
<evidence type="ECO:0000256" key="4">
    <source>
        <dbReference type="ARBA" id="ARBA00022729"/>
    </source>
</evidence>
<comment type="similarity">
    <text evidence="2">Belongs to the 'GDSL' lipolytic enzyme family.</text>
</comment>
<keyword evidence="5" id="KW-0378">Hydrolase</keyword>
<dbReference type="AlphaFoldDB" id="A0AA41S603"/>
<accession>A0AA41S603</accession>
<evidence type="ECO:0000256" key="1">
    <source>
        <dbReference type="ARBA" id="ARBA00004613"/>
    </source>
</evidence>
<evidence type="ECO:0000256" key="3">
    <source>
        <dbReference type="ARBA" id="ARBA00022525"/>
    </source>
</evidence>
<dbReference type="InterPro" id="IPR051238">
    <property type="entry name" value="GDSL_esterase/lipase"/>
</dbReference>
<keyword evidence="3" id="KW-0964">Secreted</keyword>
<comment type="caution">
    <text evidence="8">The sequence shown here is derived from an EMBL/GenBank/DDBJ whole genome shotgun (WGS) entry which is preliminary data.</text>
</comment>
<dbReference type="PANTHER" id="PTHR45650">
    <property type="entry name" value="GDSL-LIKE LIPASE/ACYLHYDROLASE-RELATED"/>
    <property type="match status" value="1"/>
</dbReference>
<evidence type="ECO:0000256" key="6">
    <source>
        <dbReference type="ARBA" id="ARBA00022963"/>
    </source>
</evidence>
<dbReference type="InterPro" id="IPR036514">
    <property type="entry name" value="SGNH_hydro_sf"/>
</dbReference>
<gene>
    <name evidence="8" type="ORF">MKW94_019774</name>
</gene>
<name>A0AA41S603_PAPNU</name>
<dbReference type="GO" id="GO:0016787">
    <property type="term" value="F:hydrolase activity"/>
    <property type="evidence" value="ECO:0007669"/>
    <property type="project" value="UniProtKB-KW"/>
</dbReference>
<dbReference type="GO" id="GO:0005576">
    <property type="term" value="C:extracellular region"/>
    <property type="evidence" value="ECO:0007669"/>
    <property type="project" value="UniProtKB-SubCell"/>
</dbReference>
<keyword evidence="4" id="KW-0732">Signal</keyword>
<dbReference type="Gene3D" id="3.40.50.1110">
    <property type="entry name" value="SGNH hydrolase"/>
    <property type="match status" value="1"/>
</dbReference>
<reference evidence="8" key="1">
    <citation type="submission" date="2022-03" db="EMBL/GenBank/DDBJ databases">
        <title>A functionally conserved STORR gene fusion in Papaver species that diverged 16.8 million years ago.</title>
        <authorList>
            <person name="Catania T."/>
        </authorList>
    </citation>
    <scope>NUCLEOTIDE SEQUENCE</scope>
    <source>
        <strain evidence="8">S-191538</strain>
    </source>
</reference>
<dbReference type="Proteomes" id="UP001177140">
    <property type="component" value="Unassembled WGS sequence"/>
</dbReference>
<organism evidence="8 9">
    <name type="scientific">Papaver nudicaule</name>
    <name type="common">Iceland poppy</name>
    <dbReference type="NCBI Taxonomy" id="74823"/>
    <lineage>
        <taxon>Eukaryota</taxon>
        <taxon>Viridiplantae</taxon>
        <taxon>Streptophyta</taxon>
        <taxon>Embryophyta</taxon>
        <taxon>Tracheophyta</taxon>
        <taxon>Spermatophyta</taxon>
        <taxon>Magnoliopsida</taxon>
        <taxon>Ranunculales</taxon>
        <taxon>Papaveraceae</taxon>
        <taxon>Papaveroideae</taxon>
        <taxon>Papaver</taxon>
    </lineage>
</organism>
<keyword evidence="9" id="KW-1185">Reference proteome</keyword>
<keyword evidence="7" id="KW-0443">Lipid metabolism</keyword>
<proteinExistence type="inferred from homology"/>
<dbReference type="PANTHER" id="PTHR45650:SF4">
    <property type="entry name" value="GDSL-LIKE LIPASE_ACYLHYDROLASE FAMILY PROTEIN, EXPRESSED"/>
    <property type="match status" value="1"/>
</dbReference>
<dbReference type="EMBL" id="JAJJMA010137335">
    <property type="protein sequence ID" value="MCL7033684.1"/>
    <property type="molecule type" value="Genomic_DNA"/>
</dbReference>
<comment type="subcellular location">
    <subcellularLocation>
        <location evidence="1">Secreted</location>
    </subcellularLocation>
</comment>
<evidence type="ECO:0000256" key="2">
    <source>
        <dbReference type="ARBA" id="ARBA00008668"/>
    </source>
</evidence>